<dbReference type="EMBL" id="REGN01005497">
    <property type="protein sequence ID" value="RNA13141.1"/>
    <property type="molecule type" value="Genomic_DNA"/>
</dbReference>
<evidence type="ECO:0000256" key="1">
    <source>
        <dbReference type="SAM" id="MobiDB-lite"/>
    </source>
</evidence>
<dbReference type="AlphaFoldDB" id="A0A3M7QPZ6"/>
<gene>
    <name evidence="2" type="ORF">BpHYR1_019849</name>
</gene>
<name>A0A3M7QPZ6_BRAPC</name>
<organism evidence="2 3">
    <name type="scientific">Brachionus plicatilis</name>
    <name type="common">Marine rotifer</name>
    <name type="synonym">Brachionus muelleri</name>
    <dbReference type="NCBI Taxonomy" id="10195"/>
    <lineage>
        <taxon>Eukaryota</taxon>
        <taxon>Metazoa</taxon>
        <taxon>Spiralia</taxon>
        <taxon>Gnathifera</taxon>
        <taxon>Rotifera</taxon>
        <taxon>Eurotatoria</taxon>
        <taxon>Monogononta</taxon>
        <taxon>Pseudotrocha</taxon>
        <taxon>Ploima</taxon>
        <taxon>Brachionidae</taxon>
        <taxon>Brachionus</taxon>
    </lineage>
</organism>
<dbReference type="STRING" id="10195.A0A3M7QPZ6"/>
<evidence type="ECO:0000313" key="2">
    <source>
        <dbReference type="EMBL" id="RNA13141.1"/>
    </source>
</evidence>
<dbReference type="PANTHER" id="PTHR45786:SF74">
    <property type="entry name" value="ATP-DEPENDENT DNA HELICASE"/>
    <property type="match status" value="1"/>
</dbReference>
<accession>A0A3M7QPZ6</accession>
<feature type="region of interest" description="Disordered" evidence="1">
    <location>
        <begin position="77"/>
        <end position="109"/>
    </location>
</feature>
<comment type="caution">
    <text evidence="2">The sequence shown here is derived from an EMBL/GenBank/DDBJ whole genome shotgun (WGS) entry which is preliminary data.</text>
</comment>
<sequence length="512" mass="58438">MRPFDANDEAVILELLTQRNYSAERLKDADIASTFRRRCRKIAYSTLLSRFNQRNQPLNKPLCSGALQSIAISVVPPSEHAPQEPAPLEPTPHESEPGPSLVQEQLSAEEERRERRDVSAIGILDTAFVEPYPVTDGIVSFENNRVVSLQRTLNELAAQIQVPVRVDNLSDQVIQPELSVCTWCTLITKPLDLFPIPIIHGRILILSFNKIELSPIQHYHPVMIGLLDPQNSRNFSASMRKEFLDDIREYNSTLGMASVKANFDAINLDNIRNDRNRISESRTTLPFLYKVHGAVAYRIPPMFNGQPGIERIRAAQYLMLDSDRSVFDHMNDNWESFNGDLNADRMLRQLLINVNVLYKLRDPNCDPICLPLLLPYGEAGYDERLSHTNAETTTNKRVTLLEFYRFFIHYRVNNLNLMFHASKLFQEFVVCSWIKVEWNNLYYLHQSRTTVGSVPTTTTSDLNGDPFVENDDNDVQVDHDVNNGVETNEPADDQNDLAINGDNIGYDEIKSY</sequence>
<proteinExistence type="predicted"/>
<evidence type="ECO:0000313" key="3">
    <source>
        <dbReference type="Proteomes" id="UP000276133"/>
    </source>
</evidence>
<dbReference type="PANTHER" id="PTHR45786">
    <property type="entry name" value="DNA BINDING PROTEIN-LIKE"/>
    <property type="match status" value="1"/>
</dbReference>
<keyword evidence="3" id="KW-1185">Reference proteome</keyword>
<dbReference type="Proteomes" id="UP000276133">
    <property type="component" value="Unassembled WGS sequence"/>
</dbReference>
<reference evidence="2 3" key="1">
    <citation type="journal article" date="2018" name="Sci. Rep.">
        <title>Genomic signatures of local adaptation to the degree of environmental predictability in rotifers.</title>
        <authorList>
            <person name="Franch-Gras L."/>
            <person name="Hahn C."/>
            <person name="Garcia-Roger E.M."/>
            <person name="Carmona M.J."/>
            <person name="Serra M."/>
            <person name="Gomez A."/>
        </authorList>
    </citation>
    <scope>NUCLEOTIDE SEQUENCE [LARGE SCALE GENOMIC DNA]</scope>
    <source>
        <strain evidence="2">HYR1</strain>
    </source>
</reference>
<dbReference type="OrthoDB" id="10023326at2759"/>
<protein>
    <submittedName>
        <fullName evidence="2">Uncharacterized protein</fullName>
    </submittedName>
</protein>